<evidence type="ECO:0000313" key="1">
    <source>
        <dbReference type="EMBL" id="EHI61288.1"/>
    </source>
</evidence>
<evidence type="ECO:0000313" key="2">
    <source>
        <dbReference type="Proteomes" id="UP000005384"/>
    </source>
</evidence>
<evidence type="ECO:0008006" key="3">
    <source>
        <dbReference type="Google" id="ProtNLM"/>
    </source>
</evidence>
<reference evidence="1 2" key="1">
    <citation type="submission" date="2011-08" db="EMBL/GenBank/DDBJ databases">
        <title>The Genome Sequence of Clostridium hathewayi WAL-18680.</title>
        <authorList>
            <consortium name="The Broad Institute Genome Sequencing Platform"/>
            <person name="Earl A."/>
            <person name="Ward D."/>
            <person name="Feldgarden M."/>
            <person name="Gevers D."/>
            <person name="Finegold S.M."/>
            <person name="Summanen P.H."/>
            <person name="Molitoris D.R."/>
            <person name="Song M."/>
            <person name="Daigneault M."/>
            <person name="Allen-Vercoe E."/>
            <person name="Young S.K."/>
            <person name="Zeng Q."/>
            <person name="Gargeya S."/>
            <person name="Fitzgerald M."/>
            <person name="Haas B."/>
            <person name="Abouelleil A."/>
            <person name="Alvarado L."/>
            <person name="Arachchi H.M."/>
            <person name="Berlin A."/>
            <person name="Brown A."/>
            <person name="Chapman S.B."/>
            <person name="Chen Z."/>
            <person name="Dunbar C."/>
            <person name="Freedman E."/>
            <person name="Gearin G."/>
            <person name="Gellesch M."/>
            <person name="Goldberg J."/>
            <person name="Griggs A."/>
            <person name="Gujja S."/>
            <person name="Heiman D."/>
            <person name="Howarth C."/>
            <person name="Larson L."/>
            <person name="Lui A."/>
            <person name="MacDonald P.J.P."/>
            <person name="Montmayeur A."/>
            <person name="Murphy C."/>
            <person name="Neiman D."/>
            <person name="Pearson M."/>
            <person name="Priest M."/>
            <person name="Roberts A."/>
            <person name="Saif S."/>
            <person name="Shea T."/>
            <person name="Shenoy N."/>
            <person name="Sisk P."/>
            <person name="Stolte C."/>
            <person name="Sykes S."/>
            <person name="Wortman J."/>
            <person name="Nusbaum C."/>
            <person name="Birren B."/>
        </authorList>
    </citation>
    <scope>NUCLEOTIDE SEQUENCE [LARGE SCALE GENOMIC DNA]</scope>
    <source>
        <strain evidence="1 2">WAL-18680</strain>
    </source>
</reference>
<name>G5IAX3_9FIRM</name>
<keyword evidence="2" id="KW-1185">Reference proteome</keyword>
<dbReference type="AlphaFoldDB" id="G5IAX3"/>
<accession>G5IAX3</accession>
<comment type="caution">
    <text evidence="1">The sequence shown here is derived from an EMBL/GenBank/DDBJ whole genome shotgun (WGS) entry which is preliminary data.</text>
</comment>
<dbReference type="EMBL" id="ADLN01000005">
    <property type="protein sequence ID" value="EHI61288.1"/>
    <property type="molecule type" value="Genomic_DNA"/>
</dbReference>
<dbReference type="Gene3D" id="3.10.310.10">
    <property type="entry name" value="Diaminopimelate Epimerase, Chain A, domain 1"/>
    <property type="match status" value="1"/>
</dbReference>
<proteinExistence type="predicted"/>
<sequence>MKMPVIDVNRYSQVFTTIETHTAGEPTRIIVSEMCRRFSISRI</sequence>
<dbReference type="HOGENOM" id="CLU_3234623_0_0_9"/>
<gene>
    <name evidence="1" type="ORF">HMPREF9473_00650</name>
</gene>
<organism evidence="1 2">
    <name type="scientific">Hungatella hathewayi WAL-18680</name>
    <dbReference type="NCBI Taxonomy" id="742737"/>
    <lineage>
        <taxon>Bacteria</taxon>
        <taxon>Bacillati</taxon>
        <taxon>Bacillota</taxon>
        <taxon>Clostridia</taxon>
        <taxon>Lachnospirales</taxon>
        <taxon>Lachnospiraceae</taxon>
        <taxon>Hungatella</taxon>
    </lineage>
</organism>
<protein>
    <recommendedName>
        <fullName evidence="3">Proline racemase</fullName>
    </recommendedName>
</protein>
<dbReference type="Proteomes" id="UP000005384">
    <property type="component" value="Unassembled WGS sequence"/>
</dbReference>